<dbReference type="InterPro" id="IPR050950">
    <property type="entry name" value="HTH-type_LysR_regulators"/>
</dbReference>
<reference evidence="7" key="1">
    <citation type="journal article" date="2019" name="Int. J. Syst. Evol. Microbiol.">
        <title>The Global Catalogue of Microorganisms (GCM) 10K type strain sequencing project: providing services to taxonomists for standard genome sequencing and annotation.</title>
        <authorList>
            <consortium name="The Broad Institute Genomics Platform"/>
            <consortium name="The Broad Institute Genome Sequencing Center for Infectious Disease"/>
            <person name="Wu L."/>
            <person name="Ma J."/>
        </authorList>
    </citation>
    <scope>NUCLEOTIDE SEQUENCE [LARGE SCALE GENOMIC DNA]</scope>
    <source>
        <strain evidence="7">JCM 18423</strain>
    </source>
</reference>
<evidence type="ECO:0000313" key="7">
    <source>
        <dbReference type="Proteomes" id="UP001500227"/>
    </source>
</evidence>
<evidence type="ECO:0000313" key="6">
    <source>
        <dbReference type="EMBL" id="GAA5088182.1"/>
    </source>
</evidence>
<keyword evidence="4" id="KW-0804">Transcription</keyword>
<keyword evidence="7" id="KW-1185">Reference proteome</keyword>
<dbReference type="Gene3D" id="1.10.10.10">
    <property type="entry name" value="Winged helix-like DNA-binding domain superfamily/Winged helix DNA-binding domain"/>
    <property type="match status" value="1"/>
</dbReference>
<dbReference type="Proteomes" id="UP001500227">
    <property type="component" value="Unassembled WGS sequence"/>
</dbReference>
<evidence type="ECO:0000256" key="4">
    <source>
        <dbReference type="ARBA" id="ARBA00023163"/>
    </source>
</evidence>
<keyword evidence="3" id="KW-0238">DNA-binding</keyword>
<protein>
    <submittedName>
        <fullName evidence="6">LysR family transcriptional regulator</fullName>
    </submittedName>
</protein>
<gene>
    <name evidence="6" type="ORF">GCM10023337_09480</name>
</gene>
<feature type="domain" description="HTH lysR-type" evidence="5">
    <location>
        <begin position="1"/>
        <end position="58"/>
    </location>
</feature>
<dbReference type="InterPro" id="IPR000847">
    <property type="entry name" value="LysR_HTH_N"/>
</dbReference>
<dbReference type="InterPro" id="IPR036388">
    <property type="entry name" value="WH-like_DNA-bd_sf"/>
</dbReference>
<dbReference type="PANTHER" id="PTHR30419">
    <property type="entry name" value="HTH-TYPE TRANSCRIPTIONAL REGULATOR YBHD"/>
    <property type="match status" value="1"/>
</dbReference>
<dbReference type="PROSITE" id="PS50931">
    <property type="entry name" value="HTH_LYSR"/>
    <property type="match status" value="1"/>
</dbReference>
<comment type="caution">
    <text evidence="6">The sequence shown here is derived from an EMBL/GenBank/DDBJ whole genome shotgun (WGS) entry which is preliminary data.</text>
</comment>
<evidence type="ECO:0000256" key="3">
    <source>
        <dbReference type="ARBA" id="ARBA00023125"/>
    </source>
</evidence>
<dbReference type="InterPro" id="IPR005119">
    <property type="entry name" value="LysR_subst-bd"/>
</dbReference>
<keyword evidence="2" id="KW-0805">Transcription regulation</keyword>
<dbReference type="Gene3D" id="3.40.190.290">
    <property type="match status" value="1"/>
</dbReference>
<name>A0ABP9M3H0_9BURK</name>
<evidence type="ECO:0000256" key="2">
    <source>
        <dbReference type="ARBA" id="ARBA00023015"/>
    </source>
</evidence>
<accession>A0ABP9M3H0</accession>
<proteinExistence type="inferred from homology"/>
<comment type="similarity">
    <text evidence="1">Belongs to the LysR transcriptional regulatory family.</text>
</comment>
<dbReference type="Pfam" id="PF00126">
    <property type="entry name" value="HTH_1"/>
    <property type="match status" value="1"/>
</dbReference>
<evidence type="ECO:0000259" key="5">
    <source>
        <dbReference type="PROSITE" id="PS50931"/>
    </source>
</evidence>
<dbReference type="SUPFAM" id="SSF46785">
    <property type="entry name" value="Winged helix' DNA-binding domain"/>
    <property type="match status" value="1"/>
</dbReference>
<evidence type="ECO:0000256" key="1">
    <source>
        <dbReference type="ARBA" id="ARBA00009437"/>
    </source>
</evidence>
<dbReference type="SUPFAM" id="SSF53850">
    <property type="entry name" value="Periplasmic binding protein-like II"/>
    <property type="match status" value="1"/>
</dbReference>
<dbReference type="PRINTS" id="PR00039">
    <property type="entry name" value="HTHLYSR"/>
</dbReference>
<sequence length="303" mass="33451">MQSLAFKYFYEVAQQGSLSAASESLHVAVSAISRQIHQLEQRVGAELFERSARGMLLTPAGQILLKHVRRVNLETESTFQAIAGLSDTAKHPIRLACTQGVAHELIPSLMAQFSLVHPQSRFDVFVSSAKVATERVAMGDADIAITFSTTPSETVAVRFSCEAPALAIMAKNHPLARRKRLRLDDVQQYPLALTDRNTSTYKLYQLACNMTGKWVEPSVYSNHAEALHAYVRDSQAILFASYISVAGRLNASGLVAVPIRNAEMHARVVQVQVMQGRRLPELMEEFIDLVIGRLQSIDAQAPH</sequence>
<dbReference type="InterPro" id="IPR036390">
    <property type="entry name" value="WH_DNA-bd_sf"/>
</dbReference>
<dbReference type="RefSeq" id="WP_300648640.1">
    <property type="nucleotide sequence ID" value="NZ_BAABKD010000008.1"/>
</dbReference>
<organism evidence="6 7">
    <name type="scientific">Paenalcaligenes hermetiae</name>
    <dbReference type="NCBI Taxonomy" id="1157987"/>
    <lineage>
        <taxon>Bacteria</taxon>
        <taxon>Pseudomonadati</taxon>
        <taxon>Pseudomonadota</taxon>
        <taxon>Betaproteobacteria</taxon>
        <taxon>Burkholderiales</taxon>
        <taxon>Alcaligenaceae</taxon>
        <taxon>Paenalcaligenes</taxon>
    </lineage>
</organism>
<dbReference type="Pfam" id="PF03466">
    <property type="entry name" value="LysR_substrate"/>
    <property type="match status" value="1"/>
</dbReference>
<dbReference type="EMBL" id="BAABKD010000008">
    <property type="protein sequence ID" value="GAA5088182.1"/>
    <property type="molecule type" value="Genomic_DNA"/>
</dbReference>